<dbReference type="SMART" id="SM00382">
    <property type="entry name" value="AAA"/>
    <property type="match status" value="1"/>
</dbReference>
<dbReference type="InterPro" id="IPR025943">
    <property type="entry name" value="Sigma_54_int_dom_ATP-bd_2"/>
</dbReference>
<keyword evidence="9" id="KW-1185">Reference proteome</keyword>
<dbReference type="SUPFAM" id="SSF52540">
    <property type="entry name" value="P-loop containing nucleoside triphosphate hydrolases"/>
    <property type="match status" value="1"/>
</dbReference>
<dbReference type="CDD" id="cd00060">
    <property type="entry name" value="FHA"/>
    <property type="match status" value="1"/>
</dbReference>
<dbReference type="SUPFAM" id="SSF49879">
    <property type="entry name" value="SMAD/FHA domain"/>
    <property type="match status" value="1"/>
</dbReference>
<proteinExistence type="predicted"/>
<keyword evidence="2" id="KW-0067">ATP-binding</keyword>
<dbReference type="GO" id="GO:0006355">
    <property type="term" value="P:regulation of DNA-templated transcription"/>
    <property type="evidence" value="ECO:0007669"/>
    <property type="project" value="InterPro"/>
</dbReference>
<dbReference type="InterPro" id="IPR029016">
    <property type="entry name" value="GAF-like_dom_sf"/>
</dbReference>
<dbReference type="Gene3D" id="1.10.8.60">
    <property type="match status" value="1"/>
</dbReference>
<dbReference type="PANTHER" id="PTHR32071">
    <property type="entry name" value="TRANSCRIPTIONAL REGULATORY PROTEIN"/>
    <property type="match status" value="1"/>
</dbReference>
<dbReference type="GO" id="GO:0005524">
    <property type="term" value="F:ATP binding"/>
    <property type="evidence" value="ECO:0007669"/>
    <property type="project" value="UniProtKB-KW"/>
</dbReference>
<evidence type="ECO:0000256" key="2">
    <source>
        <dbReference type="ARBA" id="ARBA00022840"/>
    </source>
</evidence>
<dbReference type="SUPFAM" id="SSF55781">
    <property type="entry name" value="GAF domain-like"/>
    <property type="match status" value="1"/>
</dbReference>
<evidence type="ECO:0000256" key="3">
    <source>
        <dbReference type="ARBA" id="ARBA00023015"/>
    </source>
</evidence>
<dbReference type="InterPro" id="IPR008984">
    <property type="entry name" value="SMAD_FHA_dom_sf"/>
</dbReference>
<dbReference type="PROSITE" id="PS50006">
    <property type="entry name" value="FHA_DOMAIN"/>
    <property type="match status" value="1"/>
</dbReference>
<dbReference type="OrthoDB" id="9802322at2"/>
<dbReference type="InterPro" id="IPR002078">
    <property type="entry name" value="Sigma_54_int"/>
</dbReference>
<dbReference type="Pfam" id="PF25601">
    <property type="entry name" value="AAA_lid_14"/>
    <property type="match status" value="1"/>
</dbReference>
<dbReference type="PROSITE" id="PS50045">
    <property type="entry name" value="SIGMA54_INTERACT_4"/>
    <property type="match status" value="1"/>
</dbReference>
<sequence length="608" mass="67856">MPSLKWIRPEGRPKVYSIFKKLTSIGRAGGNDIPIDDRSLAEYHAQIVFDGREFNLNEVDRDGEILINGKKKRRCKIQHADRLTLGGVELVFSAFDESVDRDAPEGDADASVAAELSGLRKLHELSMRLMQSRSMQEQLELLMDTVLEATHASKGFLVLLENGETKISVARHLAGRPLPEAEQLLSDSIVKKVLESRQPLIVSDAVNDTFFGASQSVMNLQLASVMCAPLIAQGQLLGLIYVGNDSVRGLFEESSLDVLTIFASQASLLLQNAMLLDQLRSDRDQLAEQLNERRFGDIVGTNPSLVEVFRKVEKVASTDISVLITGETGTGKELIAREIHRRSPRHAGPFVVVNCGAIPENLMESELFGHVRGAFTGAIATRQGKFQAAHGGTLFLDEIGEMPQPLQVKLLRALQEKVVVKVGDTKVERVDIRVVAATNRNLEDEIRKSTFREDLYYRLNVVNLHLPPLRERGDDVLILAKFFLAKYAEELNPKVKGFTPNALIAIRKYEWPGNIRQLENRIKKAIVLCDKTLVGPEDMDLFPEALQPIMTLTQAREDFQRRYILEVLERNNGNRTKTARDLGVDPRTIFRYLEGMPDAPEPGGPPTE</sequence>
<dbReference type="InterPro" id="IPR058031">
    <property type="entry name" value="AAA_lid_NorR"/>
</dbReference>
<evidence type="ECO:0000256" key="5">
    <source>
        <dbReference type="ARBA" id="ARBA00023163"/>
    </source>
</evidence>
<dbReference type="Gene3D" id="3.40.50.300">
    <property type="entry name" value="P-loop containing nucleotide triphosphate hydrolases"/>
    <property type="match status" value="1"/>
</dbReference>
<dbReference type="GO" id="GO:0043565">
    <property type="term" value="F:sequence-specific DNA binding"/>
    <property type="evidence" value="ECO:0007669"/>
    <property type="project" value="InterPro"/>
</dbReference>
<dbReference type="PROSITE" id="PS00688">
    <property type="entry name" value="SIGMA54_INTERACT_3"/>
    <property type="match status" value="1"/>
</dbReference>
<evidence type="ECO:0000259" key="6">
    <source>
        <dbReference type="PROSITE" id="PS50006"/>
    </source>
</evidence>
<dbReference type="PROSITE" id="PS00676">
    <property type="entry name" value="SIGMA54_INTERACT_2"/>
    <property type="match status" value="1"/>
</dbReference>
<dbReference type="InterPro" id="IPR003593">
    <property type="entry name" value="AAA+_ATPase"/>
</dbReference>
<feature type="domain" description="Sigma-54 factor interaction" evidence="7">
    <location>
        <begin position="298"/>
        <end position="527"/>
    </location>
</feature>
<reference evidence="8 9" key="1">
    <citation type="submission" date="2015-03" db="EMBL/GenBank/DDBJ databases">
        <title>Genome assembly of Sandaracinus amylolyticus DSM 53668.</title>
        <authorList>
            <person name="Sharma G."/>
            <person name="Subramanian S."/>
        </authorList>
    </citation>
    <scope>NUCLEOTIDE SEQUENCE [LARGE SCALE GENOMIC DNA]</scope>
    <source>
        <strain evidence="8 9">DSM 53668</strain>
    </source>
</reference>
<organism evidence="8 9">
    <name type="scientific">Sandaracinus amylolyticus</name>
    <dbReference type="NCBI Taxonomy" id="927083"/>
    <lineage>
        <taxon>Bacteria</taxon>
        <taxon>Pseudomonadati</taxon>
        <taxon>Myxococcota</taxon>
        <taxon>Polyangia</taxon>
        <taxon>Polyangiales</taxon>
        <taxon>Sandaracinaceae</taxon>
        <taxon>Sandaracinus</taxon>
    </lineage>
</organism>
<dbReference type="InterPro" id="IPR000253">
    <property type="entry name" value="FHA_dom"/>
</dbReference>
<dbReference type="InterPro" id="IPR025662">
    <property type="entry name" value="Sigma_54_int_dom_ATP-bd_1"/>
</dbReference>
<keyword evidence="3" id="KW-0805">Transcription regulation</keyword>
<dbReference type="Pfam" id="PF00158">
    <property type="entry name" value="Sigma54_activat"/>
    <property type="match status" value="1"/>
</dbReference>
<dbReference type="Proteomes" id="UP000034883">
    <property type="component" value="Chromosome"/>
</dbReference>
<dbReference type="InterPro" id="IPR009057">
    <property type="entry name" value="Homeodomain-like_sf"/>
</dbReference>
<accession>A0A0F6W908</accession>
<dbReference type="InterPro" id="IPR025944">
    <property type="entry name" value="Sigma_54_int_dom_CS"/>
</dbReference>
<dbReference type="Pfam" id="PF01590">
    <property type="entry name" value="GAF"/>
    <property type="match status" value="1"/>
</dbReference>
<feature type="domain" description="FHA" evidence="6">
    <location>
        <begin position="23"/>
        <end position="71"/>
    </location>
</feature>
<keyword evidence="1" id="KW-0547">Nucleotide-binding</keyword>
<evidence type="ECO:0000256" key="1">
    <source>
        <dbReference type="ARBA" id="ARBA00022741"/>
    </source>
</evidence>
<dbReference type="PROSITE" id="PS00675">
    <property type="entry name" value="SIGMA54_INTERACT_1"/>
    <property type="match status" value="1"/>
</dbReference>
<dbReference type="Gene3D" id="1.10.10.60">
    <property type="entry name" value="Homeodomain-like"/>
    <property type="match status" value="1"/>
</dbReference>
<gene>
    <name evidence="8" type="ORF">DB32_007564</name>
</gene>
<protein>
    <submittedName>
        <fullName evidence="8">Response regulatory protein</fullName>
    </submittedName>
</protein>
<dbReference type="RefSeq" id="WP_053237384.1">
    <property type="nucleotide sequence ID" value="NZ_CP011125.1"/>
</dbReference>
<dbReference type="STRING" id="927083.DB32_007564"/>
<dbReference type="SMART" id="SM00065">
    <property type="entry name" value="GAF"/>
    <property type="match status" value="1"/>
</dbReference>
<dbReference type="Gene3D" id="3.30.450.40">
    <property type="match status" value="1"/>
</dbReference>
<evidence type="ECO:0000313" key="9">
    <source>
        <dbReference type="Proteomes" id="UP000034883"/>
    </source>
</evidence>
<dbReference type="InterPro" id="IPR027417">
    <property type="entry name" value="P-loop_NTPase"/>
</dbReference>
<dbReference type="Pfam" id="PF00498">
    <property type="entry name" value="FHA"/>
    <property type="match status" value="1"/>
</dbReference>
<dbReference type="Pfam" id="PF02954">
    <property type="entry name" value="HTH_8"/>
    <property type="match status" value="1"/>
</dbReference>
<dbReference type="Gene3D" id="2.60.200.20">
    <property type="match status" value="1"/>
</dbReference>
<dbReference type="InterPro" id="IPR003018">
    <property type="entry name" value="GAF"/>
</dbReference>
<dbReference type="InterPro" id="IPR002197">
    <property type="entry name" value="HTH_Fis"/>
</dbReference>
<dbReference type="CDD" id="cd00009">
    <property type="entry name" value="AAA"/>
    <property type="match status" value="1"/>
</dbReference>
<dbReference type="SUPFAM" id="SSF46689">
    <property type="entry name" value="Homeodomain-like"/>
    <property type="match status" value="1"/>
</dbReference>
<name>A0A0F6W908_9BACT</name>
<dbReference type="PANTHER" id="PTHR32071:SF81">
    <property type="entry name" value="PROPIONATE CATABOLISM OPERON REGULATORY PROTEIN"/>
    <property type="match status" value="1"/>
</dbReference>
<keyword evidence="4" id="KW-0238">DNA-binding</keyword>
<evidence type="ECO:0000259" key="7">
    <source>
        <dbReference type="PROSITE" id="PS50045"/>
    </source>
</evidence>
<dbReference type="EMBL" id="CP011125">
    <property type="protein sequence ID" value="AKF10415.1"/>
    <property type="molecule type" value="Genomic_DNA"/>
</dbReference>
<keyword evidence="5" id="KW-0804">Transcription</keyword>
<evidence type="ECO:0000313" key="8">
    <source>
        <dbReference type="EMBL" id="AKF10415.1"/>
    </source>
</evidence>
<dbReference type="FunFam" id="3.40.50.300:FF:000006">
    <property type="entry name" value="DNA-binding transcriptional regulator NtrC"/>
    <property type="match status" value="1"/>
</dbReference>
<dbReference type="KEGG" id="samy:DB32_007564"/>
<evidence type="ECO:0000256" key="4">
    <source>
        <dbReference type="ARBA" id="ARBA00023125"/>
    </source>
</evidence>
<dbReference type="AlphaFoldDB" id="A0A0F6W908"/>